<protein>
    <submittedName>
        <fullName evidence="3">Uncharacterized protein</fullName>
    </submittedName>
</protein>
<gene>
    <name evidence="3" type="ORF">A4X06_0g1144</name>
</gene>
<feature type="region of interest" description="Disordered" evidence="1">
    <location>
        <begin position="632"/>
        <end position="698"/>
    </location>
</feature>
<sequence length="698" mass="76999">MSSMRNATLGMPLGGIPGPQTCLIPDIVFLALYSLLLIGLLARFVAASTTLAYIWRPALFTLLRIVVFSLRIWLSTHTTMHVAAARHKFIAQSVLLAAAPLVLLSAVLMLLRDAAEAYRPVDCASAGRKQRIGVLRFLTYSLEFGLLCMGVLFCEAAIEYTDAILGYSDGIKRLQNIWLATSFYFVLAVLVCAAIVLVLSMEYGMGNFYLDRVPHPELEGRKLVQLTALITLLFFAFIYKTLQVEQPRAHVINGTPAFYGGYCLLELLAAVSFAVFNYERLMPTPSRSSSPSPQNGGKKSFSATIKARLADLEKGLIFNNRRRTLQSRDLRIIAIKNRAKQNALNASRPSDHDPAGNRTGRASSIFHQRLHRVSKVSVGNQDAPRPQTLHIIPRPVADETLRYNTAAQIRRQKEAENGSSTDESEIFPCTPASAATVPTAQYKHSLSPRSRLRRAISVRSQLEQRQNFGLASPRTRRSVDIARTTRSGTAREGAMSSMSRYNSMRGPYPAIRGSMAVNPLTAVLDEPLAAEPEDVAVNDHPSPCTISQKLVDFPRLDKGAEDDGSQSPRLTFDSVPPLRMKRSVRTFGPVSLYDDHNGQGLSNASLCTATVRAPQRAALRVVNGDIAPMRSESSVSTFVSSTSATSSRGKNPGKRRVSSPRFVHREPTRAPSQVRPEKPIRHERRRGSSDSDRSFYYV</sequence>
<feature type="transmembrane region" description="Helical" evidence="2">
    <location>
        <begin position="89"/>
        <end position="111"/>
    </location>
</feature>
<proteinExistence type="predicted"/>
<evidence type="ECO:0000256" key="1">
    <source>
        <dbReference type="SAM" id="MobiDB-lite"/>
    </source>
</evidence>
<keyword evidence="2" id="KW-0472">Membrane</keyword>
<accession>A0A8X7N044</accession>
<keyword evidence="4" id="KW-1185">Reference proteome</keyword>
<feature type="compositionally biased region" description="Low complexity" evidence="1">
    <location>
        <begin position="632"/>
        <end position="647"/>
    </location>
</feature>
<reference evidence="3" key="1">
    <citation type="submission" date="2016-04" db="EMBL/GenBank/DDBJ databases">
        <authorList>
            <person name="Nguyen H.D."/>
            <person name="Samba Siva P."/>
            <person name="Cullis J."/>
            <person name="Levesque C.A."/>
            <person name="Hambleton S."/>
        </authorList>
    </citation>
    <scope>NUCLEOTIDE SEQUENCE</scope>
    <source>
        <strain evidence="3">DAOMC 236426</strain>
    </source>
</reference>
<dbReference type="AlphaFoldDB" id="A0A8X7N044"/>
<evidence type="ECO:0000256" key="2">
    <source>
        <dbReference type="SAM" id="Phobius"/>
    </source>
</evidence>
<evidence type="ECO:0000313" key="3">
    <source>
        <dbReference type="EMBL" id="KAE8253934.1"/>
    </source>
</evidence>
<feature type="compositionally biased region" description="Basic and acidic residues" evidence="1">
    <location>
        <begin position="675"/>
        <end position="698"/>
    </location>
</feature>
<evidence type="ECO:0000313" key="4">
    <source>
        <dbReference type="Proteomes" id="UP000077684"/>
    </source>
</evidence>
<dbReference type="EMBL" id="LWDE02000070">
    <property type="protein sequence ID" value="KAE8253934.1"/>
    <property type="molecule type" value="Genomic_DNA"/>
</dbReference>
<name>A0A8X7N044_9BASI</name>
<keyword evidence="2" id="KW-0812">Transmembrane</keyword>
<dbReference type="Proteomes" id="UP000077684">
    <property type="component" value="Unassembled WGS sequence"/>
</dbReference>
<feature type="transmembrane region" description="Helical" evidence="2">
    <location>
        <begin position="178"/>
        <end position="201"/>
    </location>
</feature>
<organism evidence="3 4">
    <name type="scientific">Tilletia controversa</name>
    <name type="common">dwarf bunt fungus</name>
    <dbReference type="NCBI Taxonomy" id="13291"/>
    <lineage>
        <taxon>Eukaryota</taxon>
        <taxon>Fungi</taxon>
        <taxon>Dikarya</taxon>
        <taxon>Basidiomycota</taxon>
        <taxon>Ustilaginomycotina</taxon>
        <taxon>Exobasidiomycetes</taxon>
        <taxon>Tilletiales</taxon>
        <taxon>Tilletiaceae</taxon>
        <taxon>Tilletia</taxon>
    </lineage>
</organism>
<feature type="transmembrane region" description="Helical" evidence="2">
    <location>
        <begin position="137"/>
        <end position="158"/>
    </location>
</feature>
<reference evidence="3" key="2">
    <citation type="journal article" date="2019" name="IMA Fungus">
        <title>Genome sequencing and comparison of five Tilletia species to identify candidate genes for the detection of regulated species infecting wheat.</title>
        <authorList>
            <person name="Nguyen H.D.T."/>
            <person name="Sultana T."/>
            <person name="Kesanakurti P."/>
            <person name="Hambleton S."/>
        </authorList>
    </citation>
    <scope>NUCLEOTIDE SEQUENCE</scope>
    <source>
        <strain evidence="3">DAOMC 236426</strain>
    </source>
</reference>
<feature type="transmembrane region" description="Helical" evidence="2">
    <location>
        <begin position="27"/>
        <end position="46"/>
    </location>
</feature>
<comment type="caution">
    <text evidence="3">The sequence shown here is derived from an EMBL/GenBank/DDBJ whole genome shotgun (WGS) entry which is preliminary data.</text>
</comment>
<feature type="transmembrane region" description="Helical" evidence="2">
    <location>
        <begin position="259"/>
        <end position="278"/>
    </location>
</feature>
<feature type="transmembrane region" description="Helical" evidence="2">
    <location>
        <begin position="53"/>
        <end position="74"/>
    </location>
</feature>
<keyword evidence="2" id="KW-1133">Transmembrane helix</keyword>